<comment type="similarity">
    <text evidence="2">Belongs to the GerABKC lipoprotein family.</text>
</comment>
<evidence type="ECO:0000313" key="10">
    <source>
        <dbReference type="EMBL" id="OMF58798.1"/>
    </source>
</evidence>
<organism evidence="10 11">
    <name type="scientific">Paenibacillus rhizosphaerae</name>
    <dbReference type="NCBI Taxonomy" id="297318"/>
    <lineage>
        <taxon>Bacteria</taxon>
        <taxon>Bacillati</taxon>
        <taxon>Bacillota</taxon>
        <taxon>Bacilli</taxon>
        <taxon>Bacillales</taxon>
        <taxon>Paenibacillaceae</taxon>
        <taxon>Paenibacillus</taxon>
    </lineage>
</organism>
<keyword evidence="3" id="KW-0309">Germination</keyword>
<protein>
    <submittedName>
        <fullName evidence="10">Uncharacterized protein</fullName>
    </submittedName>
</protein>
<keyword evidence="11" id="KW-1185">Reference proteome</keyword>
<dbReference type="Pfam" id="PF05504">
    <property type="entry name" value="Spore_GerAC"/>
    <property type="match status" value="1"/>
</dbReference>
<keyword evidence="4" id="KW-0732">Signal</keyword>
<dbReference type="InterPro" id="IPR046953">
    <property type="entry name" value="Spore_GerAC-like_C"/>
</dbReference>
<dbReference type="InterPro" id="IPR008844">
    <property type="entry name" value="Spore_GerAC-like"/>
</dbReference>
<evidence type="ECO:0000256" key="1">
    <source>
        <dbReference type="ARBA" id="ARBA00004635"/>
    </source>
</evidence>
<dbReference type="PANTHER" id="PTHR35789:SF1">
    <property type="entry name" value="SPORE GERMINATION PROTEIN B3"/>
    <property type="match status" value="1"/>
</dbReference>
<dbReference type="NCBIfam" id="TIGR02887">
    <property type="entry name" value="spore_ger_x_C"/>
    <property type="match status" value="1"/>
</dbReference>
<feature type="domain" description="Spore germination protein N-terminal" evidence="9">
    <location>
        <begin position="20"/>
        <end position="186"/>
    </location>
</feature>
<dbReference type="AlphaFoldDB" id="A0A1R1F3V7"/>
<dbReference type="STRING" id="297318.BK138_09965"/>
<dbReference type="Proteomes" id="UP000187172">
    <property type="component" value="Unassembled WGS sequence"/>
</dbReference>
<sequence length="365" mass="41411">MNKRWPGLLLTLAMLTGCDDQHILERTGFCHTISYDLLPDHNFKIGLSVPKADPNSKTDREVLQAIAHSSKDSQPKLVRQTSLLLVNGQLRNLLFSLPLAEGGLLDQMDTLSRDPSIPPKVKITLADGDAYDLLKKNYKEHPRTDRYIYTLLEKEAAYQTVPEATLYEFIRDYYDDGIDPIAPIIKDAGDTITVSGVGLFRGDRYITRIKPDDLHILALLRHNLRHADMTIHLASEGQHKELITFNYLKSDRKIDVLRDKSGKPVVMIHIKASGSVLEYIGKLKLHSDADRNTLLQQAARHLESRADEMIKFMQDNKVDSIGIGAYVRNSMSYASWKKLDWYEEYAHLTVKCKVDLNIINSGQTL</sequence>
<evidence type="ECO:0000256" key="6">
    <source>
        <dbReference type="ARBA" id="ARBA00023139"/>
    </source>
</evidence>
<dbReference type="GO" id="GO:0009847">
    <property type="term" value="P:spore germination"/>
    <property type="evidence" value="ECO:0007669"/>
    <property type="project" value="InterPro"/>
</dbReference>
<dbReference type="PROSITE" id="PS51257">
    <property type="entry name" value="PROKAR_LIPOPROTEIN"/>
    <property type="match status" value="1"/>
</dbReference>
<name>A0A1R1F3V7_9BACL</name>
<dbReference type="Gene3D" id="3.30.300.210">
    <property type="entry name" value="Nutrient germinant receptor protein C, domain 3"/>
    <property type="match status" value="1"/>
</dbReference>
<keyword evidence="5" id="KW-0472">Membrane</keyword>
<proteinExistence type="inferred from homology"/>
<evidence type="ECO:0000256" key="7">
    <source>
        <dbReference type="ARBA" id="ARBA00023288"/>
    </source>
</evidence>
<evidence type="ECO:0000256" key="4">
    <source>
        <dbReference type="ARBA" id="ARBA00022729"/>
    </source>
</evidence>
<evidence type="ECO:0000259" key="8">
    <source>
        <dbReference type="Pfam" id="PF05504"/>
    </source>
</evidence>
<reference evidence="10 11" key="1">
    <citation type="submission" date="2016-11" db="EMBL/GenBank/DDBJ databases">
        <title>Paenibacillus species isolates.</title>
        <authorList>
            <person name="Beno S.M."/>
        </authorList>
    </citation>
    <scope>NUCLEOTIDE SEQUENCE [LARGE SCALE GENOMIC DNA]</scope>
    <source>
        <strain evidence="10 11">FSL R5-0378</strain>
    </source>
</reference>
<gene>
    <name evidence="10" type="ORF">BK138_09965</name>
</gene>
<dbReference type="GO" id="GO:0016020">
    <property type="term" value="C:membrane"/>
    <property type="evidence" value="ECO:0007669"/>
    <property type="project" value="UniProtKB-SubCell"/>
</dbReference>
<comment type="caution">
    <text evidence="10">The sequence shown here is derived from an EMBL/GenBank/DDBJ whole genome shotgun (WGS) entry which is preliminary data.</text>
</comment>
<evidence type="ECO:0000256" key="5">
    <source>
        <dbReference type="ARBA" id="ARBA00023136"/>
    </source>
</evidence>
<dbReference type="Pfam" id="PF25198">
    <property type="entry name" value="Spore_GerAC_N"/>
    <property type="match status" value="1"/>
</dbReference>
<evidence type="ECO:0000313" key="11">
    <source>
        <dbReference type="Proteomes" id="UP000187172"/>
    </source>
</evidence>
<keyword evidence="6" id="KW-0564">Palmitate</keyword>
<evidence type="ECO:0000256" key="3">
    <source>
        <dbReference type="ARBA" id="ARBA00022544"/>
    </source>
</evidence>
<dbReference type="InterPro" id="IPR038501">
    <property type="entry name" value="Spore_GerAC_C_sf"/>
</dbReference>
<accession>A0A1R1F3V7</accession>
<comment type="subcellular location">
    <subcellularLocation>
        <location evidence="1">Membrane</location>
        <topology evidence="1">Lipid-anchor</topology>
    </subcellularLocation>
</comment>
<feature type="domain" description="Spore germination GerAC-like C-terminal" evidence="8">
    <location>
        <begin position="195"/>
        <end position="362"/>
    </location>
</feature>
<dbReference type="PANTHER" id="PTHR35789">
    <property type="entry name" value="SPORE GERMINATION PROTEIN B3"/>
    <property type="match status" value="1"/>
</dbReference>
<dbReference type="EMBL" id="MRTP01000001">
    <property type="protein sequence ID" value="OMF58798.1"/>
    <property type="molecule type" value="Genomic_DNA"/>
</dbReference>
<dbReference type="InterPro" id="IPR057336">
    <property type="entry name" value="GerAC_N"/>
</dbReference>
<evidence type="ECO:0000259" key="9">
    <source>
        <dbReference type="Pfam" id="PF25198"/>
    </source>
</evidence>
<dbReference type="RefSeq" id="WP_076168909.1">
    <property type="nucleotide sequence ID" value="NZ_MRTP01000001.1"/>
</dbReference>
<keyword evidence="7" id="KW-0449">Lipoprotein</keyword>
<evidence type="ECO:0000256" key="2">
    <source>
        <dbReference type="ARBA" id="ARBA00007886"/>
    </source>
</evidence>